<dbReference type="GO" id="GO:0005737">
    <property type="term" value="C:cytoplasm"/>
    <property type="evidence" value="ECO:0007669"/>
    <property type="project" value="TreeGrafter"/>
</dbReference>
<name>A0A5C4RBV1_PHOLU</name>
<proteinExistence type="predicted"/>
<dbReference type="EMBL" id="SBIJ01000164">
    <property type="protein sequence ID" value="TNH41408.1"/>
    <property type="molecule type" value="Genomic_DNA"/>
</dbReference>
<feature type="domain" description="AMP-dependent synthetase/ligase" evidence="1">
    <location>
        <begin position="2"/>
        <end position="232"/>
    </location>
</feature>
<dbReference type="Proteomes" id="UP000307592">
    <property type="component" value="Unassembled WGS sequence"/>
</dbReference>
<dbReference type="InterPro" id="IPR020845">
    <property type="entry name" value="AMP-binding_CS"/>
</dbReference>
<feature type="non-terminal residue" evidence="2">
    <location>
        <position position="233"/>
    </location>
</feature>
<gene>
    <name evidence="2" type="ORF">EP164_22925</name>
</gene>
<accession>A0A5C4RBV1</accession>
<dbReference type="InterPro" id="IPR000873">
    <property type="entry name" value="AMP-dep_synth/lig_dom"/>
</dbReference>
<feature type="non-terminal residue" evidence="2">
    <location>
        <position position="1"/>
    </location>
</feature>
<dbReference type="PANTHER" id="PTHR45527:SF1">
    <property type="entry name" value="FATTY ACID SYNTHASE"/>
    <property type="match status" value="1"/>
</dbReference>
<evidence type="ECO:0000313" key="2">
    <source>
        <dbReference type="EMBL" id="TNH41408.1"/>
    </source>
</evidence>
<dbReference type="PROSITE" id="PS00455">
    <property type="entry name" value="AMP_BINDING"/>
    <property type="match status" value="1"/>
</dbReference>
<dbReference type="InterPro" id="IPR042099">
    <property type="entry name" value="ANL_N_sf"/>
</dbReference>
<protein>
    <recommendedName>
        <fullName evidence="1">AMP-dependent synthetase/ligase domain-containing protein</fullName>
    </recommendedName>
</protein>
<dbReference type="RefSeq" id="WP_139657319.1">
    <property type="nucleotide sequence ID" value="NZ_CAWOQH010000073.1"/>
</dbReference>
<comment type="caution">
    <text evidence="2">The sequence shown here is derived from an EMBL/GenBank/DDBJ whole genome shotgun (WGS) entry which is preliminary data.</text>
</comment>
<dbReference type="GO" id="GO:0044550">
    <property type="term" value="P:secondary metabolite biosynthetic process"/>
    <property type="evidence" value="ECO:0007669"/>
    <property type="project" value="TreeGrafter"/>
</dbReference>
<evidence type="ECO:0000259" key="1">
    <source>
        <dbReference type="Pfam" id="PF00501"/>
    </source>
</evidence>
<dbReference type="AlphaFoldDB" id="A0A5C4RBV1"/>
<organism evidence="2 3">
    <name type="scientific">Photorhabdus luminescens subsp. sonorensis</name>
    <dbReference type="NCBI Taxonomy" id="1173677"/>
    <lineage>
        <taxon>Bacteria</taxon>
        <taxon>Pseudomonadati</taxon>
        <taxon>Pseudomonadota</taxon>
        <taxon>Gammaproteobacteria</taxon>
        <taxon>Enterobacterales</taxon>
        <taxon>Morganellaceae</taxon>
        <taxon>Photorhabdus</taxon>
    </lineage>
</organism>
<dbReference type="Gene3D" id="3.40.50.12780">
    <property type="entry name" value="N-terminal domain of ligase-like"/>
    <property type="match status" value="1"/>
</dbReference>
<dbReference type="PANTHER" id="PTHR45527">
    <property type="entry name" value="NONRIBOSOMAL PEPTIDE SYNTHETASE"/>
    <property type="match status" value="1"/>
</dbReference>
<dbReference type="PRINTS" id="PR00154">
    <property type="entry name" value="AMPBINDING"/>
</dbReference>
<dbReference type="GO" id="GO:0043041">
    <property type="term" value="P:amino acid activation for nonribosomal peptide biosynthetic process"/>
    <property type="evidence" value="ECO:0007669"/>
    <property type="project" value="TreeGrafter"/>
</dbReference>
<reference evidence="2 3" key="1">
    <citation type="submission" date="2019-01" db="EMBL/GenBank/DDBJ databases">
        <title>Draft genome assembly of Photorhabdus luminescens subsp. sonorensis Caborca.</title>
        <authorList>
            <person name="Duong D.A."/>
            <person name="Espinosa-Artiles P."/>
            <person name="Orozco R.A."/>
            <person name="Molnar I."/>
            <person name="Stock P."/>
        </authorList>
    </citation>
    <scope>NUCLEOTIDE SEQUENCE [LARGE SCALE GENOMIC DNA]</scope>
    <source>
        <strain evidence="2 3">Caborca</strain>
    </source>
</reference>
<dbReference type="SUPFAM" id="SSF56801">
    <property type="entry name" value="Acetyl-CoA synthetase-like"/>
    <property type="match status" value="1"/>
</dbReference>
<dbReference type="InterPro" id="IPR020459">
    <property type="entry name" value="AMP-binding"/>
</dbReference>
<dbReference type="GO" id="GO:0031177">
    <property type="term" value="F:phosphopantetheine binding"/>
    <property type="evidence" value="ECO:0007669"/>
    <property type="project" value="TreeGrafter"/>
</dbReference>
<evidence type="ECO:0000313" key="3">
    <source>
        <dbReference type="Proteomes" id="UP000307592"/>
    </source>
</evidence>
<dbReference type="Pfam" id="PF00501">
    <property type="entry name" value="AMP-binding"/>
    <property type="match status" value="1"/>
</dbReference>
<sequence>SERVRFILNDTQSPCVVTQQKYLATLATETQTCAEQPILIATDDPTITADKPVGNLVSVNKSTDLAYIIYTSGTTGQPKGVMIEHKNVAHMATAQANIFDAAKRKKALMFAAYVFDGSVFELFPSLFNGLTLYLCSETERHGPAVEKLIQREGIEIAALPPAILKLLMGSYLPSLQLLVTAGESPSLDFLEHFNRHSAVLNSYGPTEVTVCATEKIYQRGTIPTNIGKAINNA</sequence>